<organism evidence="2 3">
    <name type="scientific">Apolygus lucorum</name>
    <name type="common">Small green plant bug</name>
    <name type="synonym">Lygocoris lucorum</name>
    <dbReference type="NCBI Taxonomy" id="248454"/>
    <lineage>
        <taxon>Eukaryota</taxon>
        <taxon>Metazoa</taxon>
        <taxon>Ecdysozoa</taxon>
        <taxon>Arthropoda</taxon>
        <taxon>Hexapoda</taxon>
        <taxon>Insecta</taxon>
        <taxon>Pterygota</taxon>
        <taxon>Neoptera</taxon>
        <taxon>Paraneoptera</taxon>
        <taxon>Hemiptera</taxon>
        <taxon>Heteroptera</taxon>
        <taxon>Panheteroptera</taxon>
        <taxon>Cimicomorpha</taxon>
        <taxon>Miridae</taxon>
        <taxon>Mirini</taxon>
        <taxon>Apolygus</taxon>
    </lineage>
</organism>
<evidence type="ECO:0000313" key="2">
    <source>
        <dbReference type="EMBL" id="KAF6211219.1"/>
    </source>
</evidence>
<feature type="compositionally biased region" description="Basic and acidic residues" evidence="1">
    <location>
        <begin position="60"/>
        <end position="77"/>
    </location>
</feature>
<keyword evidence="3" id="KW-1185">Reference proteome</keyword>
<evidence type="ECO:0000256" key="1">
    <source>
        <dbReference type="SAM" id="MobiDB-lite"/>
    </source>
</evidence>
<sequence length="77" mass="8156">MKMPPSDLSSAPAAEARDLSSASLHNAVAPPAGGRSRFSAHAEDPLLLRPLRCSQGRPSSSEREPRPGGEGRREPKL</sequence>
<dbReference type="Proteomes" id="UP000466442">
    <property type="component" value="Linkage Group LG5"/>
</dbReference>
<feature type="region of interest" description="Disordered" evidence="1">
    <location>
        <begin position="1"/>
        <end position="77"/>
    </location>
</feature>
<proteinExistence type="predicted"/>
<dbReference type="AlphaFoldDB" id="A0A8S9XRM2"/>
<gene>
    <name evidence="2" type="ORF">GE061_014335</name>
</gene>
<reference evidence="2" key="1">
    <citation type="journal article" date="2021" name="Mol. Ecol. Resour.">
        <title>Apolygus lucorum genome provides insights into omnivorousness and mesophyll feeding.</title>
        <authorList>
            <person name="Liu Y."/>
            <person name="Liu H."/>
            <person name="Wang H."/>
            <person name="Huang T."/>
            <person name="Liu B."/>
            <person name="Yang B."/>
            <person name="Yin L."/>
            <person name="Li B."/>
            <person name="Zhang Y."/>
            <person name="Zhang S."/>
            <person name="Jiang F."/>
            <person name="Zhang X."/>
            <person name="Ren Y."/>
            <person name="Wang B."/>
            <person name="Wang S."/>
            <person name="Lu Y."/>
            <person name="Wu K."/>
            <person name="Fan W."/>
            <person name="Wang G."/>
        </authorList>
    </citation>
    <scope>NUCLEOTIDE SEQUENCE</scope>
    <source>
        <strain evidence="2">12Hb</strain>
    </source>
</reference>
<dbReference type="EMBL" id="WIXP02000005">
    <property type="protein sequence ID" value="KAF6211219.1"/>
    <property type="molecule type" value="Genomic_DNA"/>
</dbReference>
<accession>A0A8S9XRM2</accession>
<protein>
    <submittedName>
        <fullName evidence="2">Uncharacterized protein</fullName>
    </submittedName>
</protein>
<name>A0A8S9XRM2_APOLU</name>
<evidence type="ECO:0000313" key="3">
    <source>
        <dbReference type="Proteomes" id="UP000466442"/>
    </source>
</evidence>
<comment type="caution">
    <text evidence="2">The sequence shown here is derived from an EMBL/GenBank/DDBJ whole genome shotgun (WGS) entry which is preliminary data.</text>
</comment>